<dbReference type="InterPro" id="IPR007349">
    <property type="entry name" value="DUF418"/>
</dbReference>
<gene>
    <name evidence="3" type="primary">yeiB</name>
    <name evidence="3" type="ORF">EM595_2433</name>
</gene>
<feature type="transmembrane region" description="Helical" evidence="1">
    <location>
        <begin position="201"/>
        <end position="221"/>
    </location>
</feature>
<keyword evidence="1" id="KW-0472">Membrane</keyword>
<feature type="transmembrane region" description="Helical" evidence="1">
    <location>
        <begin position="338"/>
        <end position="360"/>
    </location>
</feature>
<dbReference type="PANTHER" id="PTHR30590:SF2">
    <property type="entry name" value="INNER MEMBRANE PROTEIN"/>
    <property type="match status" value="1"/>
</dbReference>
<dbReference type="EMBL" id="LN907827">
    <property type="protein sequence ID" value="CUU24666.1"/>
    <property type="molecule type" value="Genomic_DNA"/>
</dbReference>
<dbReference type="Proteomes" id="UP000059419">
    <property type="component" value="Chromosome 1"/>
</dbReference>
<dbReference type="PATRIC" id="fig|1619313.3.peg.2531"/>
<feature type="domain" description="DUF418" evidence="2">
    <location>
        <begin position="215"/>
        <end position="374"/>
    </location>
</feature>
<dbReference type="NCBIfam" id="NF008093">
    <property type="entry name" value="PRK10835.1"/>
    <property type="match status" value="1"/>
</dbReference>
<dbReference type="InterPro" id="IPR052529">
    <property type="entry name" value="Bact_Transport_Assoc"/>
</dbReference>
<dbReference type="AlphaFoldDB" id="A0A0U5L1R2"/>
<accession>A0A0U5L1R2</accession>
<evidence type="ECO:0000259" key="2">
    <source>
        <dbReference type="Pfam" id="PF04235"/>
    </source>
</evidence>
<feature type="transmembrane region" description="Helical" evidence="1">
    <location>
        <begin position="312"/>
        <end position="332"/>
    </location>
</feature>
<dbReference type="RefSeq" id="WP_067432230.1">
    <property type="nucleotide sequence ID" value="NZ_JACSXG010000006.1"/>
</dbReference>
<protein>
    <recommendedName>
        <fullName evidence="2">DUF418 domain-containing protein</fullName>
    </recommendedName>
</protein>
<evidence type="ECO:0000313" key="3">
    <source>
        <dbReference type="EMBL" id="CUU24666.1"/>
    </source>
</evidence>
<dbReference type="PANTHER" id="PTHR30590">
    <property type="entry name" value="INNER MEMBRANE PROTEIN"/>
    <property type="match status" value="1"/>
</dbReference>
<evidence type="ECO:0000313" key="4">
    <source>
        <dbReference type="Proteomes" id="UP000059419"/>
    </source>
</evidence>
<organism evidence="3 4">
    <name type="scientific">Duffyella gerundensis</name>
    <dbReference type="NCBI Taxonomy" id="1619313"/>
    <lineage>
        <taxon>Bacteria</taxon>
        <taxon>Pseudomonadati</taxon>
        <taxon>Pseudomonadota</taxon>
        <taxon>Gammaproteobacteria</taxon>
        <taxon>Enterobacterales</taxon>
        <taxon>Erwiniaceae</taxon>
        <taxon>Duffyella</taxon>
    </lineage>
</organism>
<dbReference type="Pfam" id="PF04235">
    <property type="entry name" value="DUF418"/>
    <property type="match status" value="1"/>
</dbReference>
<feature type="transmembrane region" description="Helical" evidence="1">
    <location>
        <begin position="107"/>
        <end position="122"/>
    </location>
</feature>
<proteinExistence type="predicted"/>
<sequence>MVRYHQLDFIRGLAILGILLLNINAFGLPDAAYINPGWNGTPSLRDSWTWAILDWLAQLKFLTLFALLFGAGLQLQLSRGSGWLQARLSWLLLFGFAHGVLLWTGDILLDYALVGLVVWRIIRDVPSSRTLLNTGILLYLVGVGVLLVFGSISQHEPGTSWLPGAANIQYETQWKLSGGWLAVENRLDHLSSGLMALASQYGWQLAGTMMIGAALMRNGWLQGQFSVQHYRRAALWLTAAGWLIELPAVALQWHLQWEFRWTAFYLQAPRDLASPLQSLGYAALCYGFWPQISHWQLSQAIGKVGRMALSNYLLQTLICTTLFYRFGLFMQFDRLELLAIVPVIWLINILFSLLWLRFFAQGPVEWLWRQLTQLSARKRQLSPRN</sequence>
<feature type="transmembrane region" description="Helical" evidence="1">
    <location>
        <begin position="134"/>
        <end position="152"/>
    </location>
</feature>
<name>A0A0U5L1R2_9GAMM</name>
<reference evidence="4" key="1">
    <citation type="submission" date="2015-11" db="EMBL/GenBank/DDBJ databases">
        <authorList>
            <person name="Blom J."/>
        </authorList>
    </citation>
    <scope>NUCLEOTIDE SEQUENCE [LARGE SCALE GENOMIC DNA]</scope>
</reference>
<evidence type="ECO:0000256" key="1">
    <source>
        <dbReference type="SAM" id="Phobius"/>
    </source>
</evidence>
<feature type="transmembrane region" description="Helical" evidence="1">
    <location>
        <begin position="9"/>
        <end position="28"/>
    </location>
</feature>
<dbReference type="OrthoDB" id="9807744at2"/>
<dbReference type="STRING" id="1619313.EM595_2433"/>
<feature type="transmembrane region" description="Helical" evidence="1">
    <location>
        <begin position="233"/>
        <end position="255"/>
    </location>
</feature>
<keyword evidence="1" id="KW-1133">Transmembrane helix</keyword>
<keyword evidence="4" id="KW-1185">Reference proteome</keyword>
<keyword evidence="1" id="KW-0812">Transmembrane</keyword>
<dbReference type="KEGG" id="ege:EM595_2433"/>